<proteinExistence type="predicted"/>
<reference evidence="2 3" key="1">
    <citation type="submission" date="2016-09" db="EMBL/GenBank/DDBJ databases">
        <authorList>
            <person name="Capua I."/>
            <person name="De Benedictis P."/>
            <person name="Joannis T."/>
            <person name="Lombin L.H."/>
            <person name="Cattoli G."/>
        </authorList>
    </citation>
    <scope>NUCLEOTIDE SEQUENCE [LARGE SCALE GENOMIC DNA]</scope>
    <source>
        <strain evidence="2 3">IMI 309357</strain>
    </source>
</reference>
<comment type="caution">
    <text evidence="2">The sequence shown here is derived from an EMBL/GenBank/DDBJ whole genome shotgun (WGS) entry which is preliminary data.</text>
</comment>
<evidence type="ECO:0000313" key="3">
    <source>
        <dbReference type="Proteomes" id="UP000176998"/>
    </source>
</evidence>
<feature type="transmembrane region" description="Helical" evidence="1">
    <location>
        <begin position="36"/>
        <end position="54"/>
    </location>
</feature>
<gene>
    <name evidence="2" type="ORF">CORC01_12129</name>
</gene>
<keyword evidence="3" id="KW-1185">Reference proteome</keyword>
<evidence type="ECO:0000256" key="1">
    <source>
        <dbReference type="SAM" id="Phobius"/>
    </source>
</evidence>
<sequence>MLLPFPLPWSVRTSVALFTIRCAGVFVAFRRHCGALAWLPIFGFFLPGYSRWIIKPNLPS</sequence>
<evidence type="ECO:0000313" key="2">
    <source>
        <dbReference type="EMBL" id="OHE92550.1"/>
    </source>
</evidence>
<dbReference type="RefSeq" id="XP_022469719.1">
    <property type="nucleotide sequence ID" value="XM_022623750.1"/>
</dbReference>
<protein>
    <submittedName>
        <fullName evidence="2">Uncharacterized protein</fullName>
    </submittedName>
</protein>
<dbReference type="Proteomes" id="UP000176998">
    <property type="component" value="Unassembled WGS sequence"/>
</dbReference>
<dbReference type="AlphaFoldDB" id="A0A1G4ATQ3"/>
<keyword evidence="1" id="KW-0472">Membrane</keyword>
<dbReference type="GeneID" id="34565260"/>
<accession>A0A1G4ATQ3</accession>
<keyword evidence="1" id="KW-0812">Transmembrane</keyword>
<organism evidence="2 3">
    <name type="scientific">Colletotrichum orchidophilum</name>
    <dbReference type="NCBI Taxonomy" id="1209926"/>
    <lineage>
        <taxon>Eukaryota</taxon>
        <taxon>Fungi</taxon>
        <taxon>Dikarya</taxon>
        <taxon>Ascomycota</taxon>
        <taxon>Pezizomycotina</taxon>
        <taxon>Sordariomycetes</taxon>
        <taxon>Hypocreomycetidae</taxon>
        <taxon>Glomerellales</taxon>
        <taxon>Glomerellaceae</taxon>
        <taxon>Colletotrichum</taxon>
    </lineage>
</organism>
<feature type="transmembrane region" description="Helical" evidence="1">
    <location>
        <begin position="12"/>
        <end position="29"/>
    </location>
</feature>
<keyword evidence="1" id="KW-1133">Transmembrane helix</keyword>
<dbReference type="EMBL" id="MJBS01000144">
    <property type="protein sequence ID" value="OHE92550.1"/>
    <property type="molecule type" value="Genomic_DNA"/>
</dbReference>
<name>A0A1G4ATQ3_9PEZI</name>